<dbReference type="OrthoDB" id="3174166at2"/>
<feature type="transmembrane region" description="Helical" evidence="1">
    <location>
        <begin position="38"/>
        <end position="58"/>
    </location>
</feature>
<dbReference type="AlphaFoldDB" id="M1MSL6"/>
<feature type="transmembrane region" description="Helical" evidence="1">
    <location>
        <begin position="12"/>
        <end position="32"/>
    </location>
</feature>
<evidence type="ECO:0000256" key="1">
    <source>
        <dbReference type="SAM" id="Phobius"/>
    </source>
</evidence>
<reference evidence="2 3" key="1">
    <citation type="submission" date="2013-02" db="EMBL/GenBank/DDBJ databases">
        <title>Genome sequence of Clostridium saccharoperbutylacetonicum N1-4(HMT).</title>
        <authorList>
            <person name="Poehlein A."/>
            <person name="Daniel R."/>
        </authorList>
    </citation>
    <scope>NUCLEOTIDE SEQUENCE [LARGE SCALE GENOMIC DNA]</scope>
    <source>
        <strain evidence="3">N1-4(HMT)</strain>
    </source>
</reference>
<dbReference type="HOGENOM" id="CLU_133627_0_0_9"/>
<dbReference type="PATRIC" id="fig|931276.5.peg.5443"/>
<dbReference type="Proteomes" id="UP000011728">
    <property type="component" value="Chromosome"/>
</dbReference>
<keyword evidence="1" id="KW-1133">Transmembrane helix</keyword>
<keyword evidence="1" id="KW-0812">Transmembrane</keyword>
<evidence type="ECO:0000313" key="2">
    <source>
        <dbReference type="EMBL" id="AGF59133.1"/>
    </source>
</evidence>
<dbReference type="STRING" id="36745.CLSAP_51350"/>
<keyword evidence="3" id="KW-1185">Reference proteome</keyword>
<dbReference type="RefSeq" id="WP_015395440.1">
    <property type="nucleotide sequence ID" value="NC_020291.1"/>
</dbReference>
<keyword evidence="1" id="KW-0472">Membrane</keyword>
<sequence length="132" mass="15451">MEWFKKIMYGRYGGDSLSGALIVLSFILLIISNVLPKALWFVVIVAYIPTVICVFRIFSRNIYKRQMENYKFLKIKNTMRNSLRRKLNKLKDLKTHKYFTCTNCKQSLRVPRGQGKISITCPKCKNTFKGKS</sequence>
<accession>M1MSL6</accession>
<name>M1MSL6_9CLOT</name>
<dbReference type="eggNOG" id="COG4416">
    <property type="taxonomic scope" value="Bacteria"/>
</dbReference>
<gene>
    <name evidence="2" type="ORF">Cspa_c53880</name>
</gene>
<evidence type="ECO:0000313" key="3">
    <source>
        <dbReference type="Proteomes" id="UP000011728"/>
    </source>
</evidence>
<dbReference type="KEGG" id="csr:Cspa_c53880"/>
<protein>
    <submittedName>
        <fullName evidence="2">Zn-finger containing protein</fullName>
    </submittedName>
</protein>
<dbReference type="EMBL" id="CP004121">
    <property type="protein sequence ID" value="AGF59133.1"/>
    <property type="molecule type" value="Genomic_DNA"/>
</dbReference>
<proteinExistence type="predicted"/>
<organism evidence="2 3">
    <name type="scientific">Clostridium saccharoperbutylacetonicum N1-4(HMT)</name>
    <dbReference type="NCBI Taxonomy" id="931276"/>
    <lineage>
        <taxon>Bacteria</taxon>
        <taxon>Bacillati</taxon>
        <taxon>Bacillota</taxon>
        <taxon>Clostridia</taxon>
        <taxon>Eubacteriales</taxon>
        <taxon>Clostridiaceae</taxon>
        <taxon>Clostridium</taxon>
    </lineage>
</organism>